<comment type="caution">
    <text evidence="11">The sequence shown here is derived from an EMBL/GenBank/DDBJ whole genome shotgun (WGS) entry which is preliminary data.</text>
</comment>
<dbReference type="PANTHER" id="PTHR24025">
    <property type="entry name" value="DESMOGLEIN FAMILY MEMBER"/>
    <property type="match status" value="1"/>
</dbReference>
<evidence type="ECO:0000256" key="3">
    <source>
        <dbReference type="ARBA" id="ARBA00022729"/>
    </source>
</evidence>
<dbReference type="SUPFAM" id="SSF49899">
    <property type="entry name" value="Concanavalin A-like lectins/glucanases"/>
    <property type="match status" value="1"/>
</dbReference>
<evidence type="ECO:0000256" key="2">
    <source>
        <dbReference type="ARBA" id="ARBA00022692"/>
    </source>
</evidence>
<keyword evidence="12" id="KW-1185">Reference proteome</keyword>
<dbReference type="PANTHER" id="PTHR24025:SF23">
    <property type="entry name" value="NEURAL-CADHERIN"/>
    <property type="match status" value="1"/>
</dbReference>
<dbReference type="RefSeq" id="WP_346756796.1">
    <property type="nucleotide sequence ID" value="NZ_JAUJEB010000001.1"/>
</dbReference>
<keyword evidence="6" id="KW-0130">Cell adhesion</keyword>
<dbReference type="Gene3D" id="2.60.40.60">
    <property type="entry name" value="Cadherins"/>
    <property type="match status" value="1"/>
</dbReference>
<dbReference type="SMART" id="SM00560">
    <property type="entry name" value="LamGL"/>
    <property type="match status" value="1"/>
</dbReference>
<keyword evidence="4" id="KW-0677">Repeat</keyword>
<protein>
    <submittedName>
        <fullName evidence="11">Ig domain-containing protein</fullName>
    </submittedName>
</protein>
<dbReference type="InterPro" id="IPR026444">
    <property type="entry name" value="Secre_tail"/>
</dbReference>
<gene>
    <name evidence="11" type="ORF">QQ020_05355</name>
</gene>
<evidence type="ECO:0000313" key="11">
    <source>
        <dbReference type="EMBL" id="MDN5211463.1"/>
    </source>
</evidence>
<dbReference type="InterPro" id="IPR006558">
    <property type="entry name" value="LamG-like"/>
</dbReference>
<dbReference type="Gene3D" id="2.60.40.10">
    <property type="entry name" value="Immunoglobulins"/>
    <property type="match status" value="2"/>
</dbReference>
<evidence type="ECO:0000256" key="6">
    <source>
        <dbReference type="ARBA" id="ARBA00022889"/>
    </source>
</evidence>
<dbReference type="CDD" id="cd11304">
    <property type="entry name" value="Cadherin_repeat"/>
    <property type="match status" value="2"/>
</dbReference>
<dbReference type="InterPro" id="IPR013783">
    <property type="entry name" value="Ig-like_fold"/>
</dbReference>
<proteinExistence type="predicted"/>
<dbReference type="SUPFAM" id="SSF49313">
    <property type="entry name" value="Cadherin-like"/>
    <property type="match status" value="2"/>
</dbReference>
<dbReference type="Pfam" id="PF13385">
    <property type="entry name" value="Laminin_G_3"/>
    <property type="match status" value="1"/>
</dbReference>
<dbReference type="InterPro" id="IPR050971">
    <property type="entry name" value="Cadherin-domain_protein"/>
</dbReference>
<evidence type="ECO:0000256" key="9">
    <source>
        <dbReference type="ARBA" id="ARBA00023157"/>
    </source>
</evidence>
<sequence>MKKNYAPGSNIFYLKLSFFAISAMLFFGQTVLAQSCPGETAAHYKMDEATGATSFDDFANNNDGTCTACPTATAGQIGGALEFNGVDQFINVPASAQFDFAASFSIEAWIKFSTSATNNKVVVSRTNNDDETPGGQGMLWWLGIDQTTNFAKFVVRDNAAVPVESETVGNTALNDGNWHQIVGTYDETANRIKIYVDGVQEDFTTVSFSNGFAAPGKPLRIGNFRFSDVTANSNFFQGAIDNIGIFNRNLCDTELGCPTNEVLNHYNNGVAGTGICPVAPTITSSPPTTASVGAEYSYQVVATGDPAPTYSLTTSPAAMSINTNTGLITWTPLQADIGTANVTVVATNSQGTDNDSFMITVTAQNDPPTFDNLGNQIVDEDAGPQTVTGWATNIDDGDPELTQNVTFNITSNDNVGLFAVAPAISDTGVLTYTANDNANGVANITVTLDDDGSPSQSSTPVNFSITVNAQNDAPTFAISSDTETHDEDFTATIEITVTPDPVPSDENTQIVTYSISPDNTDIADVSISANSGLVTINALADANGTQEFTITANDGQASNNTATQTFTLTVNAVNDAPAFTLSETDITEDPDFSPVLVEVTEAAVPADESGQTVIYSISPETVGFADITISPTSGTVTIVPSTAGGGGSQEFAVTANDGQSQNNTFVQSFTFTVNGPNGIGDSEFAKSLTVFPIPAGSDQVTLRMENDYIGAVAVKIYDMRGKMIKGFDTVKNTQQYRQELNVGDIQRGTYFVHVILDKDVILERLLKN</sequence>
<keyword evidence="5" id="KW-0106">Calcium</keyword>
<organism evidence="11 12">
    <name type="scientific">Agaribacillus aureus</name>
    <dbReference type="NCBI Taxonomy" id="3051825"/>
    <lineage>
        <taxon>Bacteria</taxon>
        <taxon>Pseudomonadati</taxon>
        <taxon>Bacteroidota</taxon>
        <taxon>Cytophagia</taxon>
        <taxon>Cytophagales</taxon>
        <taxon>Splendidivirgaceae</taxon>
        <taxon>Agaribacillus</taxon>
    </lineage>
</organism>
<comment type="subcellular location">
    <subcellularLocation>
        <location evidence="1">Membrane</location>
    </subcellularLocation>
</comment>
<dbReference type="PROSITE" id="PS50268">
    <property type="entry name" value="CADHERIN_2"/>
    <property type="match status" value="1"/>
</dbReference>
<evidence type="ECO:0000256" key="4">
    <source>
        <dbReference type="ARBA" id="ARBA00022737"/>
    </source>
</evidence>
<accession>A0ABT8L194</accession>
<keyword evidence="9" id="KW-1015">Disulfide bond</keyword>
<dbReference type="InterPro" id="IPR013320">
    <property type="entry name" value="ConA-like_dom_sf"/>
</dbReference>
<dbReference type="InterPro" id="IPR006644">
    <property type="entry name" value="Cadg"/>
</dbReference>
<keyword evidence="2" id="KW-0812">Transmembrane</keyword>
<evidence type="ECO:0000256" key="7">
    <source>
        <dbReference type="ARBA" id="ARBA00022989"/>
    </source>
</evidence>
<dbReference type="Pfam" id="PF05345">
    <property type="entry name" value="He_PIG"/>
    <property type="match status" value="1"/>
</dbReference>
<evidence type="ECO:0000256" key="5">
    <source>
        <dbReference type="ARBA" id="ARBA00022837"/>
    </source>
</evidence>
<keyword evidence="3" id="KW-0732">Signal</keyword>
<dbReference type="Proteomes" id="UP001172083">
    <property type="component" value="Unassembled WGS sequence"/>
</dbReference>
<keyword evidence="7" id="KW-1133">Transmembrane helix</keyword>
<name>A0ABT8L194_9BACT</name>
<dbReference type="InterPro" id="IPR002126">
    <property type="entry name" value="Cadherin-like_dom"/>
</dbReference>
<evidence type="ECO:0000256" key="1">
    <source>
        <dbReference type="ARBA" id="ARBA00004370"/>
    </source>
</evidence>
<evidence type="ECO:0000256" key="8">
    <source>
        <dbReference type="ARBA" id="ARBA00023136"/>
    </source>
</evidence>
<dbReference type="NCBIfam" id="TIGR04183">
    <property type="entry name" value="Por_Secre_tail"/>
    <property type="match status" value="1"/>
</dbReference>
<evidence type="ECO:0000259" key="10">
    <source>
        <dbReference type="PROSITE" id="PS50268"/>
    </source>
</evidence>
<feature type="domain" description="Cadherin" evidence="10">
    <location>
        <begin position="459"/>
        <end position="579"/>
    </location>
</feature>
<dbReference type="Pfam" id="PF18962">
    <property type="entry name" value="Por_Secre_tail"/>
    <property type="match status" value="1"/>
</dbReference>
<dbReference type="InterPro" id="IPR015919">
    <property type="entry name" value="Cadherin-like_sf"/>
</dbReference>
<dbReference type="EMBL" id="JAUJEB010000001">
    <property type="protein sequence ID" value="MDN5211463.1"/>
    <property type="molecule type" value="Genomic_DNA"/>
</dbReference>
<keyword evidence="8" id="KW-0472">Membrane</keyword>
<evidence type="ECO:0000313" key="12">
    <source>
        <dbReference type="Proteomes" id="UP001172083"/>
    </source>
</evidence>
<dbReference type="Gene3D" id="2.60.120.200">
    <property type="match status" value="1"/>
</dbReference>
<reference evidence="11" key="1">
    <citation type="submission" date="2023-06" db="EMBL/GenBank/DDBJ databases">
        <title>Genomic of Agaribacillus aureum.</title>
        <authorList>
            <person name="Wang G."/>
        </authorList>
    </citation>
    <scope>NUCLEOTIDE SEQUENCE</scope>
    <source>
        <strain evidence="11">BMA12</strain>
    </source>
</reference>
<dbReference type="SMART" id="SM00736">
    <property type="entry name" value="CADG"/>
    <property type="match status" value="1"/>
</dbReference>